<reference evidence="3" key="1">
    <citation type="submission" date="2023-09" db="UniProtKB">
        <authorList>
            <consortium name="Ensembl"/>
        </authorList>
    </citation>
    <scope>IDENTIFICATION</scope>
</reference>
<evidence type="ECO:0000259" key="2">
    <source>
        <dbReference type="PROSITE" id="PS50105"/>
    </source>
</evidence>
<dbReference type="FunFam" id="1.10.150.50:FF:000007">
    <property type="entry name" value="Liprin-beta-1 isoform 1"/>
    <property type="match status" value="1"/>
</dbReference>
<dbReference type="Ensembl" id="ENSCCNT00000009277.1">
    <property type="protein sequence ID" value="ENSCCNP00000006993.1"/>
    <property type="gene ID" value="ENSCCNG00000007489.1"/>
</dbReference>
<dbReference type="SUPFAM" id="SSF47769">
    <property type="entry name" value="SAM/Pointed domain"/>
    <property type="match status" value="1"/>
</dbReference>
<sequence>MLNSLMKRDLEKHLNVSKKFHQALQERRARCETQNTDAVVWTNQRVLKWVRDIDLKEYADNLTNSGVHGAVLMLEPTFNAEAMATALGIPSGKHILRRHLAEEMSTVFHPANSTGIREAERFGTPPGRASSITRAGKEENGSSGGGSIKYRTSRLPLGKIGRGFSSKETDFHDDYGSLQNEDCGDDDPQGRPEQSRLEGYNNLEVTNV</sequence>
<dbReference type="InterPro" id="IPR013761">
    <property type="entry name" value="SAM/pointed_sf"/>
</dbReference>
<dbReference type="PROSITE" id="PS50105">
    <property type="entry name" value="SAM_DOMAIN"/>
    <property type="match status" value="1"/>
</dbReference>
<feature type="region of interest" description="Disordered" evidence="1">
    <location>
        <begin position="116"/>
        <end position="208"/>
    </location>
</feature>
<dbReference type="PANTHER" id="PTHR12776">
    <property type="entry name" value="KAZRIN-RELATED"/>
    <property type="match status" value="1"/>
</dbReference>
<dbReference type="CDD" id="cd09570">
    <property type="entry name" value="SAM_kazrin_repeat3"/>
    <property type="match status" value="1"/>
</dbReference>
<evidence type="ECO:0000313" key="3">
    <source>
        <dbReference type="Ensembl" id="ENSCCNP00000006993.1"/>
    </source>
</evidence>
<name>A0A8C0W9P3_CASCN</name>
<protein>
    <recommendedName>
        <fullName evidence="2">SAM domain-containing protein</fullName>
    </recommendedName>
</protein>
<dbReference type="InterPro" id="IPR001660">
    <property type="entry name" value="SAM"/>
</dbReference>
<organism evidence="3">
    <name type="scientific">Castor canadensis</name>
    <name type="common">American beaver</name>
    <dbReference type="NCBI Taxonomy" id="51338"/>
    <lineage>
        <taxon>Eukaryota</taxon>
        <taxon>Metazoa</taxon>
        <taxon>Chordata</taxon>
        <taxon>Craniata</taxon>
        <taxon>Vertebrata</taxon>
        <taxon>Euteleostomi</taxon>
        <taxon>Mammalia</taxon>
        <taxon>Eutheria</taxon>
        <taxon>Euarchontoglires</taxon>
        <taxon>Glires</taxon>
        <taxon>Rodentia</taxon>
        <taxon>Castorimorpha</taxon>
        <taxon>Castoridae</taxon>
        <taxon>Castor</taxon>
    </lineage>
</organism>
<accession>A0A8C0W9P3</accession>
<proteinExistence type="predicted"/>
<evidence type="ECO:0000256" key="1">
    <source>
        <dbReference type="SAM" id="MobiDB-lite"/>
    </source>
</evidence>
<feature type="compositionally biased region" description="Basic and acidic residues" evidence="1">
    <location>
        <begin position="165"/>
        <end position="175"/>
    </location>
</feature>
<dbReference type="AlphaFoldDB" id="A0A8C0W9P3"/>
<dbReference type="PANTHER" id="PTHR12776:SF1">
    <property type="entry name" value="KAZRIN"/>
    <property type="match status" value="1"/>
</dbReference>
<feature type="domain" description="SAM" evidence="2">
    <location>
        <begin position="41"/>
        <end position="89"/>
    </location>
</feature>
<dbReference type="InterPro" id="IPR037614">
    <property type="entry name" value="Kazrin"/>
</dbReference>
<dbReference type="Pfam" id="PF07647">
    <property type="entry name" value="SAM_2"/>
    <property type="match status" value="1"/>
</dbReference>
<dbReference type="Gene3D" id="1.10.150.50">
    <property type="entry name" value="Transcription Factor, Ets-1"/>
    <property type="match status" value="1"/>
</dbReference>
<dbReference type="InterPro" id="IPR037616">
    <property type="entry name" value="Kazrin_SAM_rpt_3"/>
</dbReference>